<dbReference type="EMBL" id="BMJJ01000011">
    <property type="protein sequence ID" value="GGD34394.1"/>
    <property type="molecule type" value="Genomic_DNA"/>
</dbReference>
<dbReference type="Gene3D" id="1.10.287.470">
    <property type="entry name" value="Helix hairpin bin"/>
    <property type="match status" value="1"/>
</dbReference>
<dbReference type="InterPro" id="IPR006143">
    <property type="entry name" value="RND_pump_MFP"/>
</dbReference>
<dbReference type="Gene3D" id="2.40.420.20">
    <property type="match status" value="1"/>
</dbReference>
<dbReference type="Gene3D" id="2.40.50.100">
    <property type="match status" value="1"/>
</dbReference>
<evidence type="ECO:0000256" key="3">
    <source>
        <dbReference type="SAM" id="MobiDB-lite"/>
    </source>
</evidence>
<name>A0A916Y888_9HYPH</name>
<protein>
    <submittedName>
        <fullName evidence="6">Hemolysin secretion protein D</fullName>
    </submittedName>
</protein>
<dbReference type="GO" id="GO:0015562">
    <property type="term" value="F:efflux transmembrane transporter activity"/>
    <property type="evidence" value="ECO:0007669"/>
    <property type="project" value="TreeGrafter"/>
</dbReference>
<evidence type="ECO:0000256" key="2">
    <source>
        <dbReference type="SAM" id="Coils"/>
    </source>
</evidence>
<dbReference type="InterPro" id="IPR058627">
    <property type="entry name" value="MdtA-like_C"/>
</dbReference>
<dbReference type="Proteomes" id="UP000613160">
    <property type="component" value="Unassembled WGS sequence"/>
</dbReference>
<evidence type="ECO:0000259" key="4">
    <source>
        <dbReference type="Pfam" id="PF25954"/>
    </source>
</evidence>
<evidence type="ECO:0000313" key="6">
    <source>
        <dbReference type="EMBL" id="GGD34394.1"/>
    </source>
</evidence>
<keyword evidence="7" id="KW-1185">Reference proteome</keyword>
<feature type="domain" description="CusB-like beta-barrel" evidence="4">
    <location>
        <begin position="292"/>
        <end position="359"/>
    </location>
</feature>
<evidence type="ECO:0000259" key="5">
    <source>
        <dbReference type="Pfam" id="PF25967"/>
    </source>
</evidence>
<comment type="caution">
    <text evidence="6">The sequence shown here is derived from an EMBL/GenBank/DDBJ whole genome shotgun (WGS) entry which is preliminary data.</text>
</comment>
<evidence type="ECO:0000256" key="1">
    <source>
        <dbReference type="ARBA" id="ARBA00009477"/>
    </source>
</evidence>
<reference evidence="6" key="1">
    <citation type="journal article" date="2014" name="Int. J. Syst. Evol. Microbiol.">
        <title>Complete genome sequence of Corynebacterium casei LMG S-19264T (=DSM 44701T), isolated from a smear-ripened cheese.</title>
        <authorList>
            <consortium name="US DOE Joint Genome Institute (JGI-PGF)"/>
            <person name="Walter F."/>
            <person name="Albersmeier A."/>
            <person name="Kalinowski J."/>
            <person name="Ruckert C."/>
        </authorList>
    </citation>
    <scope>NUCLEOTIDE SEQUENCE</scope>
    <source>
        <strain evidence="6">CGMCC 1.15493</strain>
    </source>
</reference>
<dbReference type="AlphaFoldDB" id="A0A916Y888"/>
<dbReference type="PANTHER" id="PTHR30469">
    <property type="entry name" value="MULTIDRUG RESISTANCE PROTEIN MDTA"/>
    <property type="match status" value="1"/>
</dbReference>
<proteinExistence type="inferred from homology"/>
<gene>
    <name evidence="6" type="ORF">GCM10011335_41830</name>
</gene>
<reference evidence="6" key="2">
    <citation type="submission" date="2020-09" db="EMBL/GenBank/DDBJ databases">
        <authorList>
            <person name="Sun Q."/>
            <person name="Zhou Y."/>
        </authorList>
    </citation>
    <scope>NUCLEOTIDE SEQUENCE</scope>
    <source>
        <strain evidence="6">CGMCC 1.15493</strain>
    </source>
</reference>
<feature type="region of interest" description="Disordered" evidence="3">
    <location>
        <begin position="1"/>
        <end position="28"/>
    </location>
</feature>
<feature type="coiled-coil region" evidence="2">
    <location>
        <begin position="163"/>
        <end position="190"/>
    </location>
</feature>
<dbReference type="SUPFAM" id="SSF111369">
    <property type="entry name" value="HlyD-like secretion proteins"/>
    <property type="match status" value="1"/>
</dbReference>
<sequence>MRSALQALFPGTPPPAKPDGTGSRKDDRWRWAKRTAPSAAGAGERHTGCRGVRPTFLGRPRLILWRLVVVLAGLAIGGGMTMAEDKPIAVSVVTARSGELADLVRVTGSLVAREESLVKVDLADTRIISVEAEAGDMVRQGDVLARLDPTLITIEQKANAVRLARAAAAVAQAQSQIEDAQLAHEQARADRERSGKLRAKGFAAEETLETRQTALMRAASALALARQSLTVAEADRRIIVADGQEIAARLARTVIAAPTGGRILRRSAKVGAMTAAGGDPLFVIAVDGEIELDAEMPEVDFARLAVGQTASIAILGKEAPIEGRVRLLAPELEGRSRLGRARIALSPAGGLSVGAFARGDVEVERRGGVLLPTSAVIARDGGTSVHLVEDGVVLLRPIATGLRAAGLVEISAGVSPGDIVVLKAGNFLVPGDRVSPLDVTYPARMPADHPFLTSDAAR</sequence>
<organism evidence="6 7">
    <name type="scientific">Aureimonas glaciei</name>
    <dbReference type="NCBI Taxonomy" id="1776957"/>
    <lineage>
        <taxon>Bacteria</taxon>
        <taxon>Pseudomonadati</taxon>
        <taxon>Pseudomonadota</taxon>
        <taxon>Alphaproteobacteria</taxon>
        <taxon>Hyphomicrobiales</taxon>
        <taxon>Aurantimonadaceae</taxon>
        <taxon>Aureimonas</taxon>
    </lineage>
</organism>
<dbReference type="RefSeq" id="WP_188854401.1">
    <property type="nucleotide sequence ID" value="NZ_BMJJ01000011.1"/>
</dbReference>
<dbReference type="GO" id="GO:1990281">
    <property type="term" value="C:efflux pump complex"/>
    <property type="evidence" value="ECO:0007669"/>
    <property type="project" value="TreeGrafter"/>
</dbReference>
<dbReference type="PANTHER" id="PTHR30469:SF15">
    <property type="entry name" value="HLYD FAMILY OF SECRETION PROTEINS"/>
    <property type="match status" value="1"/>
</dbReference>
<feature type="domain" description="Multidrug resistance protein MdtA-like C-terminal permuted SH3" evidence="5">
    <location>
        <begin position="369"/>
        <end position="422"/>
    </location>
</feature>
<dbReference type="Pfam" id="PF25954">
    <property type="entry name" value="Beta-barrel_RND_2"/>
    <property type="match status" value="1"/>
</dbReference>
<dbReference type="Pfam" id="PF25967">
    <property type="entry name" value="RND-MFP_C"/>
    <property type="match status" value="1"/>
</dbReference>
<accession>A0A916Y888</accession>
<dbReference type="InterPro" id="IPR058792">
    <property type="entry name" value="Beta-barrel_RND_2"/>
</dbReference>
<keyword evidence="2" id="KW-0175">Coiled coil</keyword>
<dbReference type="Gene3D" id="2.40.30.170">
    <property type="match status" value="1"/>
</dbReference>
<dbReference type="NCBIfam" id="TIGR01730">
    <property type="entry name" value="RND_mfp"/>
    <property type="match status" value="1"/>
</dbReference>
<comment type="similarity">
    <text evidence="1">Belongs to the membrane fusion protein (MFP) (TC 8.A.1) family.</text>
</comment>
<evidence type="ECO:0000313" key="7">
    <source>
        <dbReference type="Proteomes" id="UP000613160"/>
    </source>
</evidence>